<sequence>MSKYCCIALLIILCLSCNDQASFSDYQSINGEWDKNERINFTFQPEDTLSKNQLYLHVRNNNEYEFSNLYLIATLSAPDGLVQTDTLQYEMAKADGTWLGTGFTDVKENKLWYKQDYVFKNSGEYLLEVGHAMRKNGEVQGIGKLKGITEIGFSIEKAPN</sequence>
<gene>
    <name evidence="2" type="primary">gldH</name>
    <name evidence="2" type="ORF">GWK10_12210</name>
</gene>
<feature type="chain" id="PRO_5027000951" evidence="1">
    <location>
        <begin position="22"/>
        <end position="160"/>
    </location>
</feature>
<dbReference type="RefSeq" id="WP_164032668.1">
    <property type="nucleotide sequence ID" value="NZ_JAABOQ010000005.1"/>
</dbReference>
<keyword evidence="1" id="KW-0732">Signal</keyword>
<feature type="signal peptide" evidence="1">
    <location>
        <begin position="1"/>
        <end position="21"/>
    </location>
</feature>
<proteinExistence type="predicted"/>
<evidence type="ECO:0000313" key="3">
    <source>
        <dbReference type="Proteomes" id="UP000474296"/>
    </source>
</evidence>
<dbReference type="InterPro" id="IPR020018">
    <property type="entry name" value="Motility-assoc_lipoprot_GldH"/>
</dbReference>
<evidence type="ECO:0000256" key="1">
    <source>
        <dbReference type="SAM" id="SignalP"/>
    </source>
</evidence>
<dbReference type="AlphaFoldDB" id="A0A6M0CJF9"/>
<comment type="caution">
    <text evidence="2">The sequence shown here is derived from an EMBL/GenBank/DDBJ whole genome shotgun (WGS) entry which is preliminary data.</text>
</comment>
<dbReference type="Proteomes" id="UP000474296">
    <property type="component" value="Unassembled WGS sequence"/>
</dbReference>
<reference evidence="2 3" key="1">
    <citation type="submission" date="2020-01" db="EMBL/GenBank/DDBJ databases">
        <title>Spongiivirga citrea KCTC 32990T.</title>
        <authorList>
            <person name="Wang G."/>
        </authorList>
    </citation>
    <scope>NUCLEOTIDE SEQUENCE [LARGE SCALE GENOMIC DNA]</scope>
    <source>
        <strain evidence="2 3">KCTC 32990</strain>
    </source>
</reference>
<keyword evidence="3" id="KW-1185">Reference proteome</keyword>
<protein>
    <submittedName>
        <fullName evidence="2">Gliding motility lipoprotein GldH</fullName>
    </submittedName>
</protein>
<evidence type="ECO:0000313" key="2">
    <source>
        <dbReference type="EMBL" id="NER17981.1"/>
    </source>
</evidence>
<dbReference type="EMBL" id="JAABOQ010000005">
    <property type="protein sequence ID" value="NER17981.1"/>
    <property type="molecule type" value="Genomic_DNA"/>
</dbReference>
<name>A0A6M0CJF9_9FLAO</name>
<organism evidence="2 3">
    <name type="scientific">Spongiivirga citrea</name>
    <dbReference type="NCBI Taxonomy" id="1481457"/>
    <lineage>
        <taxon>Bacteria</taxon>
        <taxon>Pseudomonadati</taxon>
        <taxon>Bacteroidota</taxon>
        <taxon>Flavobacteriia</taxon>
        <taxon>Flavobacteriales</taxon>
        <taxon>Flavobacteriaceae</taxon>
        <taxon>Spongiivirga</taxon>
    </lineage>
</organism>
<accession>A0A6M0CJF9</accession>
<dbReference type="Pfam" id="PF14109">
    <property type="entry name" value="GldH_lipo"/>
    <property type="match status" value="1"/>
</dbReference>
<keyword evidence="2" id="KW-0449">Lipoprotein</keyword>
<dbReference type="NCBIfam" id="TIGR03511">
    <property type="entry name" value="GldH_lipo"/>
    <property type="match status" value="1"/>
</dbReference>